<evidence type="ECO:0000313" key="3">
    <source>
        <dbReference type="WBParaSite" id="HPLM_0000120701-mRNA-1"/>
    </source>
</evidence>
<gene>
    <name evidence="1" type="ORF">HPLM_LOCUS1205</name>
</gene>
<name>A0A0N4VV87_HAEPC</name>
<proteinExistence type="predicted"/>
<dbReference type="EMBL" id="UZAF01001457">
    <property type="protein sequence ID" value="VDO08386.1"/>
    <property type="molecule type" value="Genomic_DNA"/>
</dbReference>
<dbReference type="Proteomes" id="UP000268014">
    <property type="component" value="Unassembled WGS sequence"/>
</dbReference>
<dbReference type="AlphaFoldDB" id="A0A0N4VV87"/>
<evidence type="ECO:0000313" key="2">
    <source>
        <dbReference type="Proteomes" id="UP000268014"/>
    </source>
</evidence>
<organism evidence="3">
    <name type="scientific">Haemonchus placei</name>
    <name type="common">Barber's pole worm</name>
    <dbReference type="NCBI Taxonomy" id="6290"/>
    <lineage>
        <taxon>Eukaryota</taxon>
        <taxon>Metazoa</taxon>
        <taxon>Ecdysozoa</taxon>
        <taxon>Nematoda</taxon>
        <taxon>Chromadorea</taxon>
        <taxon>Rhabditida</taxon>
        <taxon>Rhabditina</taxon>
        <taxon>Rhabditomorpha</taxon>
        <taxon>Strongyloidea</taxon>
        <taxon>Trichostrongylidae</taxon>
        <taxon>Haemonchus</taxon>
    </lineage>
</organism>
<keyword evidence="2" id="KW-1185">Reference proteome</keyword>
<dbReference type="WBParaSite" id="HPLM_0000120701-mRNA-1">
    <property type="protein sequence ID" value="HPLM_0000120701-mRNA-1"/>
    <property type="gene ID" value="HPLM_0000120701"/>
</dbReference>
<accession>A0A0N4VV87</accession>
<sequence length="92" mass="10168">MISHWSLLVHKIEWNGNAGGTAEGQFLGWNHSMFKFLGAVAADLTRLGAPSVKPHQEHGTALKSLETTMFSERRPNKAAFTKQTCRTKQDGT</sequence>
<reference evidence="1 2" key="2">
    <citation type="submission" date="2018-11" db="EMBL/GenBank/DDBJ databases">
        <authorList>
            <consortium name="Pathogen Informatics"/>
        </authorList>
    </citation>
    <scope>NUCLEOTIDE SEQUENCE [LARGE SCALE GENOMIC DNA]</scope>
    <source>
        <strain evidence="1 2">MHpl1</strain>
    </source>
</reference>
<evidence type="ECO:0000313" key="1">
    <source>
        <dbReference type="EMBL" id="VDO08386.1"/>
    </source>
</evidence>
<protein>
    <submittedName>
        <fullName evidence="3">Sod_Fe_C domain-containing protein</fullName>
    </submittedName>
</protein>
<reference evidence="3" key="1">
    <citation type="submission" date="2017-02" db="UniProtKB">
        <authorList>
            <consortium name="WormBaseParasite"/>
        </authorList>
    </citation>
    <scope>IDENTIFICATION</scope>
</reference>